<sequence length="172" mass="18536">MNTRKYETHTSWRTIEGMDTKAAGYRRKVNTINRVITALQRAGLAFGPMQLLTVPGRRSGEPRTFPLAVLKVQGGEYLIQAFPKAAWVANVRAAKEGTLSRGRRQRRVRFVELPVAERGPVLREVVAGGPPSVGRRYVTTGLAESPTPDGVAAAAAAGRIAVFRVEAAGLGS</sequence>
<protein>
    <submittedName>
        <fullName evidence="1">Deazaflavin-dependent oxidoreductase, nitroreductase family</fullName>
    </submittedName>
</protein>
<evidence type="ECO:0000313" key="2">
    <source>
        <dbReference type="Proteomes" id="UP000199137"/>
    </source>
</evidence>
<dbReference type="InterPro" id="IPR012349">
    <property type="entry name" value="Split_barrel_FMN-bd"/>
</dbReference>
<dbReference type="NCBIfam" id="TIGR00026">
    <property type="entry name" value="hi_GC_TIGR00026"/>
    <property type="match status" value="1"/>
</dbReference>
<dbReference type="AlphaFoldDB" id="A0A1I5J0M2"/>
<dbReference type="GO" id="GO:0016491">
    <property type="term" value="F:oxidoreductase activity"/>
    <property type="evidence" value="ECO:0007669"/>
    <property type="project" value="InterPro"/>
</dbReference>
<proteinExistence type="predicted"/>
<dbReference type="InterPro" id="IPR004378">
    <property type="entry name" value="F420H2_quin_Rdtase"/>
</dbReference>
<dbReference type="Pfam" id="PF04075">
    <property type="entry name" value="F420H2_quin_red"/>
    <property type="match status" value="1"/>
</dbReference>
<organism evidence="1 2">
    <name type="scientific">Amycolatopsis rubida</name>
    <dbReference type="NCBI Taxonomy" id="112413"/>
    <lineage>
        <taxon>Bacteria</taxon>
        <taxon>Bacillati</taxon>
        <taxon>Actinomycetota</taxon>
        <taxon>Actinomycetes</taxon>
        <taxon>Pseudonocardiales</taxon>
        <taxon>Pseudonocardiaceae</taxon>
        <taxon>Amycolatopsis</taxon>
    </lineage>
</organism>
<dbReference type="STRING" id="112413.SAMN05421854_102832"/>
<name>A0A1I5J0M2_9PSEU</name>
<dbReference type="Gene3D" id="2.30.110.10">
    <property type="entry name" value="Electron Transport, Fmn-binding Protein, Chain A"/>
    <property type="match status" value="1"/>
</dbReference>
<dbReference type="Proteomes" id="UP000199137">
    <property type="component" value="Unassembled WGS sequence"/>
</dbReference>
<gene>
    <name evidence="1" type="ORF">SAMN05421854_102832</name>
</gene>
<dbReference type="EMBL" id="FOWC01000002">
    <property type="protein sequence ID" value="SFO66327.1"/>
    <property type="molecule type" value="Genomic_DNA"/>
</dbReference>
<reference evidence="1 2" key="1">
    <citation type="submission" date="2016-10" db="EMBL/GenBank/DDBJ databases">
        <authorList>
            <person name="de Groot N.N."/>
        </authorList>
    </citation>
    <scope>NUCLEOTIDE SEQUENCE [LARGE SCALE GENOMIC DNA]</scope>
    <source>
        <strain evidence="1 2">DSM 44637</strain>
    </source>
</reference>
<evidence type="ECO:0000313" key="1">
    <source>
        <dbReference type="EMBL" id="SFO66327.1"/>
    </source>
</evidence>
<accession>A0A1I5J0M2</accession>